<feature type="region of interest" description="Disordered" evidence="1">
    <location>
        <begin position="20"/>
        <end position="77"/>
    </location>
</feature>
<gene>
    <name evidence="2" type="ORF">FH972_010829</name>
</gene>
<dbReference type="AlphaFoldDB" id="A0A660KR77"/>
<evidence type="ECO:0000313" key="2">
    <source>
        <dbReference type="EMBL" id="KAE8038304.1"/>
    </source>
</evidence>
<dbReference type="EMBL" id="CM017324">
    <property type="protein sequence ID" value="KAE8038304.1"/>
    <property type="molecule type" value="Genomic_DNA"/>
</dbReference>
<sequence>MGDCHLGSMLVQSRWRSRHPNATHGLVDGSNQACFHGADPPKNLAEKKQQRNSSSNHQGSNVTSKTLQEEYTRFYRA</sequence>
<keyword evidence="3" id="KW-1185">Reference proteome</keyword>
<evidence type="ECO:0000256" key="1">
    <source>
        <dbReference type="SAM" id="MobiDB-lite"/>
    </source>
</evidence>
<proteinExistence type="predicted"/>
<organism evidence="2 3">
    <name type="scientific">Carpinus fangiana</name>
    <dbReference type="NCBI Taxonomy" id="176857"/>
    <lineage>
        <taxon>Eukaryota</taxon>
        <taxon>Viridiplantae</taxon>
        <taxon>Streptophyta</taxon>
        <taxon>Embryophyta</taxon>
        <taxon>Tracheophyta</taxon>
        <taxon>Spermatophyta</taxon>
        <taxon>Magnoliopsida</taxon>
        <taxon>eudicotyledons</taxon>
        <taxon>Gunneridae</taxon>
        <taxon>Pentapetalae</taxon>
        <taxon>rosids</taxon>
        <taxon>fabids</taxon>
        <taxon>Fagales</taxon>
        <taxon>Betulaceae</taxon>
        <taxon>Carpinus</taxon>
    </lineage>
</organism>
<dbReference type="Proteomes" id="UP000327013">
    <property type="component" value="Chromosome 4"/>
</dbReference>
<protein>
    <submittedName>
        <fullName evidence="2">Uncharacterized protein</fullName>
    </submittedName>
</protein>
<reference evidence="2 3" key="1">
    <citation type="submission" date="2019-06" db="EMBL/GenBank/DDBJ databases">
        <title>A chromosomal-level reference genome of Carpinus fangiana (Coryloideae, Betulaceae).</title>
        <authorList>
            <person name="Yang X."/>
            <person name="Wang Z."/>
            <person name="Zhang L."/>
            <person name="Hao G."/>
            <person name="Liu J."/>
            <person name="Yang Y."/>
        </authorList>
    </citation>
    <scope>NUCLEOTIDE SEQUENCE [LARGE SCALE GENOMIC DNA]</scope>
    <source>
        <strain evidence="2">Cfa_2016G</strain>
        <tissue evidence="2">Leaf</tissue>
    </source>
</reference>
<feature type="compositionally biased region" description="Polar residues" evidence="1">
    <location>
        <begin position="51"/>
        <end position="66"/>
    </location>
</feature>
<evidence type="ECO:0000313" key="3">
    <source>
        <dbReference type="Proteomes" id="UP000327013"/>
    </source>
</evidence>
<name>A0A660KR77_9ROSI</name>
<accession>A0A660KR77</accession>
<feature type="compositionally biased region" description="Basic and acidic residues" evidence="1">
    <location>
        <begin position="67"/>
        <end position="77"/>
    </location>
</feature>